<dbReference type="EMBL" id="KN846956">
    <property type="protein sequence ID" value="KIW73186.1"/>
    <property type="molecule type" value="Genomic_DNA"/>
</dbReference>
<accession>A0A0D2D6K0</accession>
<evidence type="ECO:0000256" key="1">
    <source>
        <dbReference type="SAM" id="MobiDB-lite"/>
    </source>
</evidence>
<feature type="compositionally biased region" description="Polar residues" evidence="1">
    <location>
        <begin position="391"/>
        <end position="407"/>
    </location>
</feature>
<name>A0A0D2D6K0_9EURO</name>
<feature type="compositionally biased region" description="Basic residues" evidence="1">
    <location>
        <begin position="479"/>
        <end position="490"/>
    </location>
</feature>
<dbReference type="Proteomes" id="UP000054266">
    <property type="component" value="Unassembled WGS sequence"/>
</dbReference>
<dbReference type="Pfam" id="PF08316">
    <property type="entry name" value="Pal1"/>
    <property type="match status" value="1"/>
</dbReference>
<dbReference type="PANTHER" id="PTHR28307:SF2">
    <property type="entry name" value="PROTEIN PAL1"/>
    <property type="match status" value="1"/>
</dbReference>
<feature type="compositionally biased region" description="Low complexity" evidence="1">
    <location>
        <begin position="47"/>
        <end position="68"/>
    </location>
</feature>
<keyword evidence="3" id="KW-1185">Reference proteome</keyword>
<reference evidence="2 3" key="1">
    <citation type="submission" date="2015-01" db="EMBL/GenBank/DDBJ databases">
        <title>The Genome Sequence of Capronia semiimmersa CBS27337.</title>
        <authorList>
            <consortium name="The Broad Institute Genomics Platform"/>
            <person name="Cuomo C."/>
            <person name="de Hoog S."/>
            <person name="Gorbushina A."/>
            <person name="Stielow B."/>
            <person name="Teixiera M."/>
            <person name="Abouelleil A."/>
            <person name="Chapman S.B."/>
            <person name="Priest M."/>
            <person name="Young S.K."/>
            <person name="Wortman J."/>
            <person name="Nusbaum C."/>
            <person name="Birren B."/>
        </authorList>
    </citation>
    <scope>NUCLEOTIDE SEQUENCE [LARGE SCALE GENOMIC DNA]</scope>
    <source>
        <strain evidence="2 3">CBS 27337</strain>
    </source>
</reference>
<feature type="compositionally biased region" description="Polar residues" evidence="1">
    <location>
        <begin position="25"/>
        <end position="40"/>
    </location>
</feature>
<dbReference type="GO" id="GO:0005737">
    <property type="term" value="C:cytoplasm"/>
    <property type="evidence" value="ECO:0007669"/>
    <property type="project" value="TreeGrafter"/>
</dbReference>
<evidence type="ECO:0008006" key="4">
    <source>
        <dbReference type="Google" id="ProtNLM"/>
    </source>
</evidence>
<organism evidence="2 3">
    <name type="scientific">Phialophora macrospora</name>
    <dbReference type="NCBI Taxonomy" id="1851006"/>
    <lineage>
        <taxon>Eukaryota</taxon>
        <taxon>Fungi</taxon>
        <taxon>Dikarya</taxon>
        <taxon>Ascomycota</taxon>
        <taxon>Pezizomycotina</taxon>
        <taxon>Eurotiomycetes</taxon>
        <taxon>Chaetothyriomycetidae</taxon>
        <taxon>Chaetothyriales</taxon>
        <taxon>Herpotrichiellaceae</taxon>
        <taxon>Phialophora</taxon>
    </lineage>
</organism>
<dbReference type="AlphaFoldDB" id="A0A0D2D6K0"/>
<feature type="region of interest" description="Disordered" evidence="1">
    <location>
        <begin position="345"/>
        <end position="498"/>
    </location>
</feature>
<feature type="compositionally biased region" description="Basic residues" evidence="1">
    <location>
        <begin position="360"/>
        <end position="373"/>
    </location>
</feature>
<proteinExistence type="predicted"/>
<feature type="compositionally biased region" description="Basic and acidic residues" evidence="1">
    <location>
        <begin position="148"/>
        <end position="195"/>
    </location>
</feature>
<feature type="compositionally biased region" description="Pro residues" evidence="1">
    <location>
        <begin position="102"/>
        <end position="113"/>
    </location>
</feature>
<dbReference type="HOGENOM" id="CLU_025891_1_0_1"/>
<sequence length="498" mass="54300">MAQTAPLAERGPSPLASKNPFRNLVSENNAVRPISTNPFLDTNEIVSPDSATKATPTTASASATSPSSMVDKTVDIFASLDLKDSSKPSPPPVNGSVRRENMPPPRPYPPRGPAPRHKPSNSDEERRRQQGKPRGQPNELDIFADPPDAGRARERRGPPRRNSESSIREKPKDMDPEAEKRRRERKLRESRDGKSSTKSKKPNARLDIIDKLDVTSIYGTGLFHHDGPFDACNPHRNRRGARQAPMQAFPKDSLNMQLGGSGPNNSKLNLDQYNGTGTEANRDYNHAAVQDADADYMRRPQAERSASFNPTARIEPVHGHESAGLGTSTFLEGTPASRAAIQRRESEQEAADQAMAAGLSRKKSLAQRIKSVRPRVNDTGRMTSPEPFPTVTATSPLGTGRSEQNGVNPFFKDYDNEYEKKGAQIAFAEEQLKTAPRAQAPSSPKRAGPSLERKLTADSVGPPPEEGRAAGGGFLSRVKSIKGGRSKTRERRNTEASS</sequence>
<evidence type="ECO:0000313" key="3">
    <source>
        <dbReference type="Proteomes" id="UP000054266"/>
    </source>
</evidence>
<feature type="region of interest" description="Disordered" evidence="1">
    <location>
        <begin position="1"/>
        <end position="211"/>
    </location>
</feature>
<dbReference type="PANTHER" id="PTHR28307">
    <property type="entry name" value="PROTEIN PAL1"/>
    <property type="match status" value="1"/>
</dbReference>
<dbReference type="InterPro" id="IPR013226">
    <property type="entry name" value="Pal1"/>
</dbReference>
<gene>
    <name evidence="2" type="ORF">PV04_01323</name>
</gene>
<protein>
    <recommendedName>
        <fullName evidence="4">Pal1 cell morphology protein</fullName>
    </recommendedName>
</protein>
<evidence type="ECO:0000313" key="2">
    <source>
        <dbReference type="EMBL" id="KIW73186.1"/>
    </source>
</evidence>
<dbReference type="STRING" id="5601.A0A0D2D6K0"/>
<feature type="compositionally biased region" description="Basic and acidic residues" evidence="1">
    <location>
        <begin position="412"/>
        <end position="422"/>
    </location>
</feature>